<proteinExistence type="predicted"/>
<dbReference type="Gene3D" id="3.90.550.20">
    <property type="match status" value="1"/>
</dbReference>
<dbReference type="AlphaFoldDB" id="A0A439CTA5"/>
<evidence type="ECO:0000313" key="2">
    <source>
        <dbReference type="EMBL" id="RWA05397.1"/>
    </source>
</evidence>
<keyword evidence="3" id="KW-1185">Reference proteome</keyword>
<name>A0A439CTA5_9PEZI</name>
<dbReference type="Pfam" id="PF05704">
    <property type="entry name" value="Caps_synth"/>
    <property type="match status" value="1"/>
</dbReference>
<organism evidence="2 3">
    <name type="scientific">Xylaria grammica</name>
    <dbReference type="NCBI Taxonomy" id="363999"/>
    <lineage>
        <taxon>Eukaryota</taxon>
        <taxon>Fungi</taxon>
        <taxon>Dikarya</taxon>
        <taxon>Ascomycota</taxon>
        <taxon>Pezizomycotina</taxon>
        <taxon>Sordariomycetes</taxon>
        <taxon>Xylariomycetidae</taxon>
        <taxon>Xylariales</taxon>
        <taxon>Xylariaceae</taxon>
        <taxon>Xylaria</taxon>
    </lineage>
</organism>
<evidence type="ECO:0000313" key="3">
    <source>
        <dbReference type="Proteomes" id="UP000286045"/>
    </source>
</evidence>
<dbReference type="InterPro" id="IPR008441">
    <property type="entry name" value="AfumC-like_glycosyl_Trfase"/>
</dbReference>
<evidence type="ECO:0000256" key="1">
    <source>
        <dbReference type="SAM" id="MobiDB-lite"/>
    </source>
</evidence>
<dbReference type="EMBL" id="RYZI01000444">
    <property type="protein sequence ID" value="RWA05397.1"/>
    <property type="molecule type" value="Genomic_DNA"/>
</dbReference>
<comment type="caution">
    <text evidence="2">The sequence shown here is derived from an EMBL/GenBank/DDBJ whole genome shotgun (WGS) entry which is preliminary data.</text>
</comment>
<sequence length="401" mass="45749">MAIQIPPEYQDKLEPIENGDTRTDDEIFRSLLDYRPVTSEKNLWTFWDSGIHGMPGWCQRNVIGWVRICGPDWTIRVLDSNPESPNYAAKYIPKGLPDAFYNNTMDGSHSGPHSADFLRGACLYEYGGVWADSSTFLLRAMDDICWNQLEDPASPYRVAVPAMFDNLLNCFLAARKHDPFIKRWHEIFMHVWQGRSNPDGLAQHPLLAPVAHHFIQNLESSVKQDFGLKVPMDKLVEYGSQMVCWTRVTMLEDVGTGFSGPDYWTQNVIWIDCPRELVLPFRKEGTDAPDFTKAQELFDQFSLKRDGDKDSAQYKAAEKMIWEQLTEASMLKIGTIKGLVEWVGLGTLWNRPENSGKESAPGTFGELLRYVPLHYKQTRTGVLTREAKRPLLTIKKGTLEP</sequence>
<dbReference type="InterPro" id="IPR029044">
    <property type="entry name" value="Nucleotide-diphossugar_trans"/>
</dbReference>
<dbReference type="SUPFAM" id="SSF53448">
    <property type="entry name" value="Nucleotide-diphospho-sugar transferases"/>
    <property type="match status" value="1"/>
</dbReference>
<feature type="region of interest" description="Disordered" evidence="1">
    <location>
        <begin position="1"/>
        <end position="20"/>
    </location>
</feature>
<feature type="compositionally biased region" description="Basic and acidic residues" evidence="1">
    <location>
        <begin position="9"/>
        <end position="20"/>
    </location>
</feature>
<evidence type="ECO:0008006" key="4">
    <source>
        <dbReference type="Google" id="ProtNLM"/>
    </source>
</evidence>
<dbReference type="Proteomes" id="UP000286045">
    <property type="component" value="Unassembled WGS sequence"/>
</dbReference>
<dbReference type="GO" id="GO:0016757">
    <property type="term" value="F:glycosyltransferase activity"/>
    <property type="evidence" value="ECO:0007669"/>
    <property type="project" value="InterPro"/>
</dbReference>
<protein>
    <recommendedName>
        <fullName evidence="4">Capsule polysaccharide biosynthesis protein</fullName>
    </recommendedName>
</protein>
<reference evidence="2 3" key="1">
    <citation type="submission" date="2018-12" db="EMBL/GenBank/DDBJ databases">
        <title>Draft genome sequence of Xylaria grammica IHI A82.</title>
        <authorList>
            <person name="Buettner E."/>
            <person name="Kellner H."/>
        </authorList>
    </citation>
    <scope>NUCLEOTIDE SEQUENCE [LARGE SCALE GENOMIC DNA]</scope>
    <source>
        <strain evidence="2 3">IHI A82</strain>
    </source>
</reference>
<gene>
    <name evidence="2" type="ORF">EKO27_g9702</name>
</gene>
<accession>A0A439CTA5</accession>